<evidence type="ECO:0000313" key="2">
    <source>
        <dbReference type="EMBL" id="MDV0444177.1"/>
    </source>
</evidence>
<accession>A0AAE4MHV8</accession>
<protein>
    <submittedName>
        <fullName evidence="2">Uncharacterized protein</fullName>
    </submittedName>
</protein>
<sequence>MINGTRKTRILLLAAGLLVLLCCAGTVSAYSFDFITPDPQTATLKMGVGSQIVVDCVTDNIPAGATMRIVLAKSGGGGGTVDSKSVVIQSDGRFGATFETWELKGGMYTVTVSSSKEYDLGSKRAFFTVQLVDRTSELTSTSPRVQYSTTDVKVSGKASATGAKGVELTMYEGSVVDGRVVYGPYWVGTDENGQFSEDLPATGAGMYQVAVRDKDGYIGLLTYTLMSGSPTSSVTVTATQTSSGQTLTANAVASKAKPAYFAIKTGTGPATITAFRGTDWTLEYTVNGGTPIKVNQKDENSDESFTVTTSDATVNLMVYPSSGDASATIYINGKNVVSLAADPNLANTFGKPGADPSATESPAGAILPFLGVLAAAGVVLMRRA</sequence>
<name>A0AAE4MHV8_9EURY</name>
<reference evidence="2 3" key="1">
    <citation type="submission" date="2023-06" db="EMBL/GenBank/DDBJ databases">
        <title>Genome sequence of Methancorpusculaceae sp. Cs1.</title>
        <authorList>
            <person name="Protasov E."/>
            <person name="Platt K."/>
            <person name="Poehlein A."/>
            <person name="Daniel R."/>
            <person name="Brune A."/>
        </authorList>
    </citation>
    <scope>NUCLEOTIDE SEQUENCE [LARGE SCALE GENOMIC DNA]</scope>
    <source>
        <strain evidence="2 3">Cs1</strain>
    </source>
</reference>
<comment type="caution">
    <text evidence="2">The sequence shown here is derived from an EMBL/GenBank/DDBJ whole genome shotgun (WGS) entry which is preliminary data.</text>
</comment>
<feature type="transmembrane region" description="Helical" evidence="1">
    <location>
        <begin position="363"/>
        <end position="381"/>
    </location>
</feature>
<keyword evidence="1" id="KW-0812">Transmembrane</keyword>
<dbReference type="EMBL" id="JAWDKB010000006">
    <property type="protein sequence ID" value="MDV0444177.1"/>
    <property type="molecule type" value="Genomic_DNA"/>
</dbReference>
<proteinExistence type="predicted"/>
<dbReference type="RefSeq" id="WP_338096678.1">
    <property type="nucleotide sequence ID" value="NZ_JAWDKB010000006.1"/>
</dbReference>
<dbReference type="Proteomes" id="UP001283212">
    <property type="component" value="Unassembled WGS sequence"/>
</dbReference>
<gene>
    <name evidence="2" type="ORF">McpCs1_15730</name>
</gene>
<keyword evidence="1" id="KW-0472">Membrane</keyword>
<keyword evidence="1" id="KW-1133">Transmembrane helix</keyword>
<keyword evidence="3" id="KW-1185">Reference proteome</keyword>
<organism evidence="2 3">
    <name type="scientific">Methanorbis rubei</name>
    <dbReference type="NCBI Taxonomy" id="3028300"/>
    <lineage>
        <taxon>Archaea</taxon>
        <taxon>Methanobacteriati</taxon>
        <taxon>Methanobacteriota</taxon>
        <taxon>Stenosarchaea group</taxon>
        <taxon>Methanomicrobia</taxon>
        <taxon>Methanomicrobiales</taxon>
        <taxon>Methanocorpusculaceae</taxon>
        <taxon>Methanorbis</taxon>
    </lineage>
</organism>
<evidence type="ECO:0000313" key="3">
    <source>
        <dbReference type="Proteomes" id="UP001283212"/>
    </source>
</evidence>
<evidence type="ECO:0000256" key="1">
    <source>
        <dbReference type="SAM" id="Phobius"/>
    </source>
</evidence>
<dbReference type="AlphaFoldDB" id="A0AAE4MHV8"/>